<keyword evidence="3" id="KW-1185">Reference proteome</keyword>
<accession>A0A327S8H9</accession>
<dbReference type="Proteomes" id="UP000248987">
    <property type="component" value="Unassembled WGS sequence"/>
</dbReference>
<dbReference type="PRINTS" id="PR00598">
    <property type="entry name" value="HTHMARR"/>
</dbReference>
<dbReference type="SUPFAM" id="SSF46785">
    <property type="entry name" value="Winged helix' DNA-binding domain"/>
    <property type="match status" value="1"/>
</dbReference>
<evidence type="ECO:0000259" key="1">
    <source>
        <dbReference type="PROSITE" id="PS50995"/>
    </source>
</evidence>
<gene>
    <name evidence="2" type="ORF">LX77_02726</name>
</gene>
<proteinExistence type="predicted"/>
<sequence>MYIQLLYMKELEDILKTKSEMPLAKKTVLNISYTSTTIKDSMLHVLKPFDISIEQFNVLRILRGQHGKPTNLQDIQDRMVSKMSNTTRLVDKLILKGFVERFICEKNRRKVDIFITEKGLKALLEIDPVIEKTEAHIASPLTQEELQTLNHLLTKLRD</sequence>
<evidence type="ECO:0000313" key="2">
    <source>
        <dbReference type="EMBL" id="RAJ22067.1"/>
    </source>
</evidence>
<dbReference type="GO" id="GO:0003677">
    <property type="term" value="F:DNA binding"/>
    <property type="evidence" value="ECO:0007669"/>
    <property type="project" value="UniProtKB-KW"/>
</dbReference>
<dbReference type="Pfam" id="PF01047">
    <property type="entry name" value="MarR"/>
    <property type="match status" value="1"/>
</dbReference>
<dbReference type="PANTHER" id="PTHR33164">
    <property type="entry name" value="TRANSCRIPTIONAL REGULATOR, MARR FAMILY"/>
    <property type="match status" value="1"/>
</dbReference>
<keyword evidence="2" id="KW-0238">DNA-binding</keyword>
<protein>
    <submittedName>
        <fullName evidence="2">DNA-binding MarR family transcriptional regulator</fullName>
    </submittedName>
</protein>
<dbReference type="AlphaFoldDB" id="A0A327S8H9"/>
<dbReference type="Gene3D" id="1.10.10.10">
    <property type="entry name" value="Winged helix-like DNA-binding domain superfamily/Winged helix DNA-binding domain"/>
    <property type="match status" value="1"/>
</dbReference>
<organism evidence="2 3">
    <name type="scientific">Gelidibacter algens</name>
    <dbReference type="NCBI Taxonomy" id="49280"/>
    <lineage>
        <taxon>Bacteria</taxon>
        <taxon>Pseudomonadati</taxon>
        <taxon>Bacteroidota</taxon>
        <taxon>Flavobacteriia</taxon>
        <taxon>Flavobacteriales</taxon>
        <taxon>Flavobacteriaceae</taxon>
        <taxon>Gelidibacter</taxon>
    </lineage>
</organism>
<dbReference type="InterPro" id="IPR036390">
    <property type="entry name" value="WH_DNA-bd_sf"/>
</dbReference>
<name>A0A327S8H9_9FLAO</name>
<comment type="caution">
    <text evidence="2">The sequence shown here is derived from an EMBL/GenBank/DDBJ whole genome shotgun (WGS) entry which is preliminary data.</text>
</comment>
<dbReference type="PANTHER" id="PTHR33164:SF43">
    <property type="entry name" value="HTH-TYPE TRANSCRIPTIONAL REPRESSOR YETL"/>
    <property type="match status" value="1"/>
</dbReference>
<dbReference type="InterPro" id="IPR036388">
    <property type="entry name" value="WH-like_DNA-bd_sf"/>
</dbReference>
<evidence type="ECO:0000313" key="3">
    <source>
        <dbReference type="Proteomes" id="UP000248987"/>
    </source>
</evidence>
<dbReference type="GO" id="GO:0003700">
    <property type="term" value="F:DNA-binding transcription factor activity"/>
    <property type="evidence" value="ECO:0007669"/>
    <property type="project" value="InterPro"/>
</dbReference>
<reference evidence="2 3" key="1">
    <citation type="submission" date="2018-06" db="EMBL/GenBank/DDBJ databases">
        <title>Genomic Encyclopedia of Archaeal and Bacterial Type Strains, Phase II (KMG-II): from individual species to whole genera.</title>
        <authorList>
            <person name="Goeker M."/>
        </authorList>
    </citation>
    <scope>NUCLEOTIDE SEQUENCE [LARGE SCALE GENOMIC DNA]</scope>
    <source>
        <strain evidence="2 3">DSM 12408</strain>
    </source>
</reference>
<feature type="domain" description="HTH marR-type" evidence="1">
    <location>
        <begin position="1"/>
        <end position="158"/>
    </location>
</feature>
<dbReference type="EMBL" id="QLLQ01000011">
    <property type="protein sequence ID" value="RAJ22067.1"/>
    <property type="molecule type" value="Genomic_DNA"/>
</dbReference>
<dbReference type="GO" id="GO:0006950">
    <property type="term" value="P:response to stress"/>
    <property type="evidence" value="ECO:0007669"/>
    <property type="project" value="TreeGrafter"/>
</dbReference>
<dbReference type="PROSITE" id="PS50995">
    <property type="entry name" value="HTH_MARR_2"/>
    <property type="match status" value="1"/>
</dbReference>
<dbReference type="InterPro" id="IPR000835">
    <property type="entry name" value="HTH_MarR-typ"/>
</dbReference>
<dbReference type="SMART" id="SM00347">
    <property type="entry name" value="HTH_MARR"/>
    <property type="match status" value="1"/>
</dbReference>
<dbReference type="InterPro" id="IPR039422">
    <property type="entry name" value="MarR/SlyA-like"/>
</dbReference>